<protein>
    <submittedName>
        <fullName evidence="1">Uncharacterized protein</fullName>
    </submittedName>
</protein>
<reference evidence="1 2" key="1">
    <citation type="journal article" date="2016" name="Nat. Commun.">
        <title>Genomes of cryptic chimpanzee Plasmodium species reveal key evolutionary events leading to human malaria.</title>
        <authorList>
            <person name="Sundararaman S.A."/>
            <person name="Plenderleith L.J."/>
            <person name="Liu W."/>
            <person name="Loy D.E."/>
            <person name="Learn G.H."/>
            <person name="Li Y."/>
            <person name="Shaw K.S."/>
            <person name="Ayouba A."/>
            <person name="Peeters M."/>
            <person name="Speede S."/>
            <person name="Shaw G.M."/>
            <person name="Bushman F.D."/>
            <person name="Brisson D."/>
            <person name="Rayner J.C."/>
            <person name="Sharp P.M."/>
            <person name="Hahn B.H."/>
        </authorList>
    </citation>
    <scope>NUCLEOTIDE SEQUENCE [LARGE SCALE GENOMIC DNA]</scope>
    <source>
        <strain evidence="1 2">SY75</strain>
    </source>
</reference>
<evidence type="ECO:0000313" key="1">
    <source>
        <dbReference type="EMBL" id="KYN93245.1"/>
    </source>
</evidence>
<dbReference type="Proteomes" id="UP000076004">
    <property type="component" value="Unassembled WGS sequence"/>
</dbReference>
<feature type="non-terminal residue" evidence="1">
    <location>
        <position position="1"/>
    </location>
</feature>
<comment type="caution">
    <text evidence="1">The sequence shown here is derived from an EMBL/GenBank/DDBJ whole genome shotgun (WGS) entry which is preliminary data.</text>
</comment>
<dbReference type="AlphaFoldDB" id="A0A151L2Q4"/>
<dbReference type="EMBL" id="LVLB01000267">
    <property type="protein sequence ID" value="KYN93245.1"/>
    <property type="molecule type" value="Genomic_DNA"/>
</dbReference>
<evidence type="ECO:0000313" key="2">
    <source>
        <dbReference type="Proteomes" id="UP000076004"/>
    </source>
</evidence>
<dbReference type="VEuPathDB" id="PlasmoDB:PGSY75_0024800"/>
<gene>
    <name evidence="1" type="ORF">PGSY75_0024800</name>
</gene>
<accession>A0A151L2Q4</accession>
<name>A0A151L2Q4_9APIC</name>
<proteinExistence type="predicted"/>
<organism evidence="1 2">
    <name type="scientific">Plasmodium gaboni</name>
    <dbReference type="NCBI Taxonomy" id="647221"/>
    <lineage>
        <taxon>Eukaryota</taxon>
        <taxon>Sar</taxon>
        <taxon>Alveolata</taxon>
        <taxon>Apicomplexa</taxon>
        <taxon>Aconoidasida</taxon>
        <taxon>Haemosporida</taxon>
        <taxon>Plasmodiidae</taxon>
        <taxon>Plasmodium</taxon>
        <taxon>Plasmodium (Laverania)</taxon>
    </lineage>
</organism>
<sequence length="25" mass="2897">EYNMNGTHLCYFIQPLSDLTSYSSI</sequence>